<organism evidence="1">
    <name type="scientific">Cucumis melo</name>
    <name type="common">Muskmelon</name>
    <dbReference type="NCBI Taxonomy" id="3656"/>
    <lineage>
        <taxon>Eukaryota</taxon>
        <taxon>Viridiplantae</taxon>
        <taxon>Streptophyta</taxon>
        <taxon>Embryophyta</taxon>
        <taxon>Tracheophyta</taxon>
        <taxon>Spermatophyta</taxon>
        <taxon>Magnoliopsida</taxon>
        <taxon>eudicotyledons</taxon>
        <taxon>Gunneridae</taxon>
        <taxon>Pentapetalae</taxon>
        <taxon>rosids</taxon>
        <taxon>fabids</taxon>
        <taxon>Cucurbitales</taxon>
        <taxon>Cucurbitaceae</taxon>
        <taxon>Benincaseae</taxon>
        <taxon>Cucumis</taxon>
    </lineage>
</organism>
<dbReference type="AlphaFoldDB" id="A0A9I9E914"/>
<reference evidence="1" key="1">
    <citation type="submission" date="2023-03" db="UniProtKB">
        <authorList>
            <consortium name="EnsemblPlants"/>
        </authorList>
    </citation>
    <scope>IDENTIFICATION</scope>
</reference>
<name>A0A9I9E914_CUCME</name>
<evidence type="ECO:0000313" key="1">
    <source>
        <dbReference type="EnsemblPlants" id="MELO3C030477.2.1"/>
    </source>
</evidence>
<dbReference type="EnsemblPlants" id="MELO3C030477.2.1">
    <property type="protein sequence ID" value="MELO3C030477.2.1"/>
    <property type="gene ID" value="MELO3C030477.2"/>
</dbReference>
<protein>
    <submittedName>
        <fullName evidence="1">Uncharacterized protein</fullName>
    </submittedName>
</protein>
<dbReference type="Gramene" id="MELO3C030477.2.1">
    <property type="protein sequence ID" value="MELO3C030477.2.1"/>
    <property type="gene ID" value="MELO3C030477.2"/>
</dbReference>
<sequence length="135" mass="15801">MHRREYSSIAASSQIISCFHQHFMNIQSSFRSDSQRSQNRHQYMIPPVRNSPHFQPLPPRQRRRFGQILLFQNLKTYFLRRFRNVTVRFDPSTLDLVIVDRDSDYIGFGMSSDGSHRTTDAASDIEDPIAGFSFD</sequence>
<proteinExistence type="predicted"/>
<accession>A0A9I9E914</accession>